<reference evidence="2" key="1">
    <citation type="submission" date="2022-09" db="EMBL/GenBank/DDBJ databases">
        <title>Complete genome sequence of Vulcanisaeta souniana.</title>
        <authorList>
            <person name="Kato S."/>
            <person name="Itoh T."/>
            <person name="Ohkuma M."/>
        </authorList>
    </citation>
    <scope>NUCLEOTIDE SEQUENCE [LARGE SCALE GENOMIC DNA]</scope>
    <source>
        <strain evidence="2">JCM 11219</strain>
    </source>
</reference>
<dbReference type="Proteomes" id="UP001060771">
    <property type="component" value="Chromosome"/>
</dbReference>
<proteinExistence type="predicted"/>
<keyword evidence="2" id="KW-1185">Reference proteome</keyword>
<evidence type="ECO:0000313" key="1">
    <source>
        <dbReference type="EMBL" id="BDR91135.1"/>
    </source>
</evidence>
<organism evidence="1 2">
    <name type="scientific">Vulcanisaeta souniana JCM 11219</name>
    <dbReference type="NCBI Taxonomy" id="1293586"/>
    <lineage>
        <taxon>Archaea</taxon>
        <taxon>Thermoproteota</taxon>
        <taxon>Thermoprotei</taxon>
        <taxon>Thermoproteales</taxon>
        <taxon>Thermoproteaceae</taxon>
        <taxon>Vulcanisaeta</taxon>
    </lineage>
</organism>
<gene>
    <name evidence="1" type="ORF">Vsou_02280</name>
</gene>
<sequence length="37" mass="4421">MARLCEVHMRIEENDKSREKISKALGRSVRLPIERIR</sequence>
<dbReference type="EMBL" id="AP026830">
    <property type="protein sequence ID" value="BDR91135.1"/>
    <property type="molecule type" value="Genomic_DNA"/>
</dbReference>
<protein>
    <submittedName>
        <fullName evidence="1">Uncharacterized protein</fullName>
    </submittedName>
</protein>
<name>A0ABM8BJJ8_9CREN</name>
<accession>A0ABM8BJJ8</accession>
<evidence type="ECO:0000313" key="2">
    <source>
        <dbReference type="Proteomes" id="UP001060771"/>
    </source>
</evidence>